<name>C8PP68_9SPIR</name>
<dbReference type="EMBL" id="ACYH01000027">
    <property type="protein sequence ID" value="EEV20640.1"/>
    <property type="molecule type" value="Genomic_DNA"/>
</dbReference>
<feature type="signal peptide" evidence="1">
    <location>
        <begin position="1"/>
        <end position="20"/>
    </location>
</feature>
<keyword evidence="1" id="KW-0732">Signal</keyword>
<dbReference type="OrthoDB" id="369649at2"/>
<dbReference type="NCBIfam" id="NF047328">
    <property type="entry name" value="OMP_TP0733"/>
    <property type="match status" value="1"/>
</dbReference>
<feature type="chain" id="PRO_5002989362" description="Outer membrane protein beta-barrel domain-containing protein" evidence="1">
    <location>
        <begin position="21"/>
        <end position="208"/>
    </location>
</feature>
<reference evidence="2 3" key="1">
    <citation type="submission" date="2009-07" db="EMBL/GenBank/DDBJ databases">
        <authorList>
            <person name="Madupu R."/>
            <person name="Sebastian Y."/>
            <person name="Durkin A.S."/>
            <person name="Torralba M."/>
            <person name="Methe B."/>
            <person name="Sutton G.G."/>
            <person name="Strausberg R.L."/>
            <person name="Nelson K.E."/>
        </authorList>
    </citation>
    <scope>NUCLEOTIDE SEQUENCE [LARGE SCALE GENOMIC DNA]</scope>
    <source>
        <strain evidence="2 3">ATCC 35580</strain>
    </source>
</reference>
<dbReference type="Proteomes" id="UP000004509">
    <property type="component" value="Unassembled WGS sequence"/>
</dbReference>
<accession>C8PP68</accession>
<dbReference type="AlphaFoldDB" id="C8PP68"/>
<evidence type="ECO:0000256" key="1">
    <source>
        <dbReference type="SAM" id="SignalP"/>
    </source>
</evidence>
<evidence type="ECO:0000313" key="2">
    <source>
        <dbReference type="EMBL" id="EEV20640.1"/>
    </source>
</evidence>
<dbReference type="STRING" id="596324.TREVI0001_1811"/>
<dbReference type="eggNOG" id="ENOG5034C2R">
    <property type="taxonomic scope" value="Bacteria"/>
</dbReference>
<sequence length="208" mass="23754">MKRYCLLFFFSIFSLWNIFAQKVSDTQETAPPSAQSPITAYVYEPIRKGDQFIRMGLQLGIPLFNTSPEKFAIKTNIYPGGSIFLGYTHYLTKGVSIGGDVAFTFHLTLGSNLYFAIPFTINSGYTFAIEKFRIPLTFGIGGNFQAYNGTRYFSLFFRPQAGVFYQYSPEWSFGGELSWDIVPQWYKDSSFNRTGNFLNIGFAARYHF</sequence>
<protein>
    <recommendedName>
        <fullName evidence="4">Outer membrane protein beta-barrel domain-containing protein</fullName>
    </recommendedName>
</protein>
<comment type="caution">
    <text evidence="2">The sequence shown here is derived from an EMBL/GenBank/DDBJ whole genome shotgun (WGS) entry which is preliminary data.</text>
</comment>
<gene>
    <name evidence="2" type="ORF">TREVI0001_1811</name>
</gene>
<evidence type="ECO:0000313" key="3">
    <source>
        <dbReference type="Proteomes" id="UP000004509"/>
    </source>
</evidence>
<dbReference type="RefSeq" id="WP_006188345.1">
    <property type="nucleotide sequence ID" value="NZ_ACYH01000027.1"/>
</dbReference>
<evidence type="ECO:0008006" key="4">
    <source>
        <dbReference type="Google" id="ProtNLM"/>
    </source>
</evidence>
<proteinExistence type="predicted"/>
<organism evidence="2 3">
    <name type="scientific">Treponema vincentii ATCC 35580</name>
    <dbReference type="NCBI Taxonomy" id="596324"/>
    <lineage>
        <taxon>Bacteria</taxon>
        <taxon>Pseudomonadati</taxon>
        <taxon>Spirochaetota</taxon>
        <taxon>Spirochaetia</taxon>
        <taxon>Spirochaetales</taxon>
        <taxon>Treponemataceae</taxon>
        <taxon>Treponema</taxon>
    </lineage>
</organism>